<sequence length="178" mass="20457">MQKKESFPRFRTICADKAPSKAIGDLLDKPIISASPEGNRCFLSAILVSIGAISVGQIHDVTSTERVRELWNKIVEEIAVDLSKVMSVKKKRRIIKPGETAYKIPYGGLFRFVTSPNYLGEFIEWVGWAILTWSFSGAIFAFWTFANLLPRAFSHHKWYLDRFPDYPKDRKRMIPFLL</sequence>
<keyword evidence="4 6" id="KW-1133">Transmembrane helix</keyword>
<accession>A0ABQ5K0A8</accession>
<evidence type="ECO:0000256" key="4">
    <source>
        <dbReference type="ARBA" id="ARBA00022989"/>
    </source>
</evidence>
<comment type="caution">
    <text evidence="8">The sequence shown here is derived from an EMBL/GenBank/DDBJ whole genome shotgun (WGS) entry which is preliminary data.</text>
</comment>
<gene>
    <name evidence="8" type="ORF">ADUPG1_012683</name>
</gene>
<dbReference type="Gene3D" id="1.20.120.1630">
    <property type="match status" value="1"/>
</dbReference>
<comment type="subcellular location">
    <subcellularLocation>
        <location evidence="1">Membrane</location>
        <topology evidence="1">Multi-pass membrane protein</topology>
    </subcellularLocation>
</comment>
<feature type="transmembrane region" description="Helical" evidence="6">
    <location>
        <begin position="125"/>
        <end position="149"/>
    </location>
</feature>
<dbReference type="EMBL" id="BQXS01012512">
    <property type="protein sequence ID" value="GKT24264.1"/>
    <property type="molecule type" value="Genomic_DNA"/>
</dbReference>
<keyword evidence="3 6" id="KW-0812">Transmembrane</keyword>
<evidence type="ECO:0000313" key="9">
    <source>
        <dbReference type="Proteomes" id="UP001057375"/>
    </source>
</evidence>
<dbReference type="InterPro" id="IPR001104">
    <property type="entry name" value="3-oxo-5_a-steroid_4-DH_C"/>
</dbReference>
<protein>
    <submittedName>
        <fullName evidence="8">3-oxo-5-alpha-steroid 4-dehydrogenase/very-long-chain enoyl-CoA reductase like protein</fullName>
    </submittedName>
</protein>
<reference evidence="8" key="1">
    <citation type="submission" date="2022-03" db="EMBL/GenBank/DDBJ databases">
        <title>Draft genome sequence of Aduncisulcus paluster, a free-living microaerophilic Fornicata.</title>
        <authorList>
            <person name="Yuyama I."/>
            <person name="Kume K."/>
            <person name="Tamura T."/>
            <person name="Inagaki Y."/>
            <person name="Hashimoto T."/>
        </authorList>
    </citation>
    <scope>NUCLEOTIDE SEQUENCE</scope>
    <source>
        <strain evidence="8">NY0171</strain>
    </source>
</reference>
<evidence type="ECO:0000259" key="7">
    <source>
        <dbReference type="Pfam" id="PF02544"/>
    </source>
</evidence>
<dbReference type="Proteomes" id="UP001057375">
    <property type="component" value="Unassembled WGS sequence"/>
</dbReference>
<keyword evidence="9" id="KW-1185">Reference proteome</keyword>
<dbReference type="PROSITE" id="PS50244">
    <property type="entry name" value="S5A_REDUCTASE"/>
    <property type="match status" value="1"/>
</dbReference>
<dbReference type="InterPro" id="IPR039357">
    <property type="entry name" value="SRD5A/TECR"/>
</dbReference>
<evidence type="ECO:0000256" key="2">
    <source>
        <dbReference type="ARBA" id="ARBA00007742"/>
    </source>
</evidence>
<evidence type="ECO:0000313" key="8">
    <source>
        <dbReference type="EMBL" id="GKT24264.1"/>
    </source>
</evidence>
<dbReference type="Pfam" id="PF02544">
    <property type="entry name" value="Steroid_dh"/>
    <property type="match status" value="1"/>
</dbReference>
<evidence type="ECO:0000256" key="5">
    <source>
        <dbReference type="ARBA" id="ARBA00023136"/>
    </source>
</evidence>
<evidence type="ECO:0000256" key="6">
    <source>
        <dbReference type="SAM" id="Phobius"/>
    </source>
</evidence>
<evidence type="ECO:0000256" key="3">
    <source>
        <dbReference type="ARBA" id="ARBA00022692"/>
    </source>
</evidence>
<name>A0ABQ5K0A8_9EUKA</name>
<keyword evidence="5 6" id="KW-0472">Membrane</keyword>
<proteinExistence type="inferred from homology"/>
<organism evidence="8 9">
    <name type="scientific">Aduncisulcus paluster</name>
    <dbReference type="NCBI Taxonomy" id="2918883"/>
    <lineage>
        <taxon>Eukaryota</taxon>
        <taxon>Metamonada</taxon>
        <taxon>Carpediemonas-like organisms</taxon>
        <taxon>Aduncisulcus</taxon>
    </lineage>
</organism>
<feature type="domain" description="3-oxo-5-alpha-steroid 4-dehydrogenase C-terminal" evidence="7">
    <location>
        <begin position="85"/>
        <end position="178"/>
    </location>
</feature>
<evidence type="ECO:0000256" key="1">
    <source>
        <dbReference type="ARBA" id="ARBA00004141"/>
    </source>
</evidence>
<dbReference type="PANTHER" id="PTHR10556">
    <property type="entry name" value="3-OXO-5-ALPHA-STEROID 4-DEHYDROGENASE"/>
    <property type="match status" value="1"/>
</dbReference>
<comment type="similarity">
    <text evidence="2">Belongs to the steroid 5-alpha reductase family.</text>
</comment>
<dbReference type="PANTHER" id="PTHR10556:SF43">
    <property type="entry name" value="STEROID 5-ALPHA-REDUCTASE DET2"/>
    <property type="match status" value="1"/>
</dbReference>